<dbReference type="GO" id="GO:0005737">
    <property type="term" value="C:cytoplasm"/>
    <property type="evidence" value="ECO:0007669"/>
    <property type="project" value="TreeGrafter"/>
</dbReference>
<name>A0AA39XMH3_9PEZI</name>
<keyword evidence="7" id="KW-1185">Reference proteome</keyword>
<dbReference type="GO" id="GO:0046872">
    <property type="term" value="F:metal ion binding"/>
    <property type="evidence" value="ECO:0007669"/>
    <property type="project" value="UniProtKB-KW"/>
</dbReference>
<dbReference type="GO" id="GO:0005525">
    <property type="term" value="F:GTP binding"/>
    <property type="evidence" value="ECO:0007669"/>
    <property type="project" value="UniProtKB-KW"/>
</dbReference>
<dbReference type="SMART" id="SM00275">
    <property type="entry name" value="G_alpha"/>
    <property type="match status" value="1"/>
</dbReference>
<dbReference type="InterPro" id="IPR011025">
    <property type="entry name" value="GproteinA_insert"/>
</dbReference>
<dbReference type="Pfam" id="PF00503">
    <property type="entry name" value="G-alpha"/>
    <property type="match status" value="1"/>
</dbReference>
<keyword evidence="2" id="KW-0547">Nucleotide-binding</keyword>
<dbReference type="InterPro" id="IPR027417">
    <property type="entry name" value="P-loop_NTPase"/>
</dbReference>
<dbReference type="AlphaFoldDB" id="A0AA39XMH3"/>
<dbReference type="PANTHER" id="PTHR10218">
    <property type="entry name" value="GTP-BINDING PROTEIN ALPHA SUBUNIT"/>
    <property type="match status" value="1"/>
</dbReference>
<dbReference type="Proteomes" id="UP001174934">
    <property type="component" value="Unassembled WGS sequence"/>
</dbReference>
<evidence type="ECO:0000256" key="4">
    <source>
        <dbReference type="ARBA" id="ARBA00023134"/>
    </source>
</evidence>
<dbReference type="GO" id="GO:0003924">
    <property type="term" value="F:GTPase activity"/>
    <property type="evidence" value="ECO:0007669"/>
    <property type="project" value="InterPro"/>
</dbReference>
<evidence type="ECO:0000256" key="5">
    <source>
        <dbReference type="ARBA" id="ARBA00023224"/>
    </source>
</evidence>
<gene>
    <name evidence="6" type="ORF">B0T17DRAFT_89718</name>
</gene>
<evidence type="ECO:0000256" key="1">
    <source>
        <dbReference type="ARBA" id="ARBA00022723"/>
    </source>
</evidence>
<comment type="caution">
    <text evidence="6">The sequence shown here is derived from an EMBL/GenBank/DDBJ whole genome shotgun (WGS) entry which is preliminary data.</text>
</comment>
<dbReference type="Gene3D" id="3.40.50.300">
    <property type="entry name" value="P-loop containing nucleotide triphosphate hydrolases"/>
    <property type="match status" value="1"/>
</dbReference>
<evidence type="ECO:0000256" key="2">
    <source>
        <dbReference type="ARBA" id="ARBA00022741"/>
    </source>
</evidence>
<keyword evidence="5" id="KW-0807">Transducer</keyword>
<dbReference type="InterPro" id="IPR001019">
    <property type="entry name" value="Gprotein_alpha_su"/>
</dbReference>
<reference evidence="6" key="1">
    <citation type="submission" date="2023-06" db="EMBL/GenBank/DDBJ databases">
        <title>Genome-scale phylogeny and comparative genomics of the fungal order Sordariales.</title>
        <authorList>
            <consortium name="Lawrence Berkeley National Laboratory"/>
            <person name="Hensen N."/>
            <person name="Bonometti L."/>
            <person name="Westerberg I."/>
            <person name="Brannstrom I.O."/>
            <person name="Guillou S."/>
            <person name="Cros-Aarteil S."/>
            <person name="Calhoun S."/>
            <person name="Haridas S."/>
            <person name="Kuo A."/>
            <person name="Mondo S."/>
            <person name="Pangilinan J."/>
            <person name="Riley R."/>
            <person name="LaButti K."/>
            <person name="Andreopoulos B."/>
            <person name="Lipzen A."/>
            <person name="Chen C."/>
            <person name="Yanf M."/>
            <person name="Daum C."/>
            <person name="Ng V."/>
            <person name="Clum A."/>
            <person name="Steindorff A."/>
            <person name="Ohm R."/>
            <person name="Martin F."/>
            <person name="Silar P."/>
            <person name="Natvig D."/>
            <person name="Lalanne C."/>
            <person name="Gautier V."/>
            <person name="Ament-velasquez S.L."/>
            <person name="Kruys A."/>
            <person name="Hutchinson M.I."/>
            <person name="Powell A.J."/>
            <person name="Barry K."/>
            <person name="Miller A.N."/>
            <person name="Grigoriev I.V."/>
            <person name="Debuchy R."/>
            <person name="Gladieux P."/>
            <person name="Thoren M.H."/>
            <person name="Johannesson H."/>
        </authorList>
    </citation>
    <scope>NUCLEOTIDE SEQUENCE</scope>
    <source>
        <strain evidence="6">SMH3391-2</strain>
    </source>
</reference>
<dbReference type="EMBL" id="JAULSR010000001">
    <property type="protein sequence ID" value="KAK0636768.1"/>
    <property type="molecule type" value="Genomic_DNA"/>
</dbReference>
<dbReference type="GO" id="GO:0005834">
    <property type="term" value="C:heterotrimeric G-protein complex"/>
    <property type="evidence" value="ECO:0007669"/>
    <property type="project" value="TreeGrafter"/>
</dbReference>
<dbReference type="Gene3D" id="1.10.400.10">
    <property type="entry name" value="GI Alpha 1, domain 2-like"/>
    <property type="match status" value="1"/>
</dbReference>
<accession>A0AA39XMH3</accession>
<dbReference type="PANTHER" id="PTHR10218:SF369">
    <property type="entry name" value="GUANINE NUCLEOTIDE-BINDING PROTEIN ALPHA-2 SUBUNIT"/>
    <property type="match status" value="1"/>
</dbReference>
<dbReference type="GO" id="GO:0001664">
    <property type="term" value="F:G protein-coupled receptor binding"/>
    <property type="evidence" value="ECO:0007669"/>
    <property type="project" value="TreeGrafter"/>
</dbReference>
<keyword evidence="1" id="KW-0479">Metal-binding</keyword>
<organism evidence="6 7">
    <name type="scientific">Bombardia bombarda</name>
    <dbReference type="NCBI Taxonomy" id="252184"/>
    <lineage>
        <taxon>Eukaryota</taxon>
        <taxon>Fungi</taxon>
        <taxon>Dikarya</taxon>
        <taxon>Ascomycota</taxon>
        <taxon>Pezizomycotina</taxon>
        <taxon>Sordariomycetes</taxon>
        <taxon>Sordariomycetidae</taxon>
        <taxon>Sordariales</taxon>
        <taxon>Lasiosphaeriaceae</taxon>
        <taxon>Bombardia</taxon>
    </lineage>
</organism>
<sequence length="644" mass="71207">MSTIRMETAVARLDDMLDNTATSLRALSGYGHNDGGPDADVDDTVGPTALRLAATLASIQTNMSYIHRVFLDSANCLSLEKQVPPPGAHFHAGLEVCTTSCKALVDRLDSVVSGIRIGMGFMFVGPGTESESELDCELHKGLDYDDDYDDMLNPFELLKENPLRGFRPYVDRLATGVAILLDASSLCLSDQQALLENSASRIIFRQLRQDGVNFVARHSGYRSSTSSLRDHSPSPRRLKLRLGRSGLSSLLSIPPRLTALLGRGCRRDQRQDQEQRDFKRVPLERASTWPLVKSLTKGAERDATREAQKRSALIDKQLETEFNAHRRCTVLTCGSHEDKALLMEHFISMSSTAPGSSANLDVNSPSVVALIRRHVFLEAKSMVEATAKHNWQTCKGVRENLFARTLLEKMEEEGATLNKEIVQYLEDLWQSKEFQTECVRVGRPEAYSNLIMDAIRRVSVSDYVPTPADYRRFSVNQRRTLNRGTYDIDALSVSVFDYSTLSRPNHGLGCCGSSRKVLQLLDNATSMIFLADLAQCGDMLQPDSKLHQILNILDATGPLFPKASIIIILSNADQFKEKFNIGGAASADEALKHVFHRLTAGSPRDRKVYAHVGELLDPATMQFVVAAVKDTMLECALSDAGLLA</sequence>
<evidence type="ECO:0000256" key="3">
    <source>
        <dbReference type="ARBA" id="ARBA00022842"/>
    </source>
</evidence>
<keyword evidence="3" id="KW-0460">Magnesium</keyword>
<dbReference type="GO" id="GO:0007189">
    <property type="term" value="P:adenylate cyclase-activating G protein-coupled receptor signaling pathway"/>
    <property type="evidence" value="ECO:0007669"/>
    <property type="project" value="TreeGrafter"/>
</dbReference>
<dbReference type="GO" id="GO:0031683">
    <property type="term" value="F:G-protein beta/gamma-subunit complex binding"/>
    <property type="evidence" value="ECO:0007669"/>
    <property type="project" value="InterPro"/>
</dbReference>
<keyword evidence="4" id="KW-0342">GTP-binding</keyword>
<proteinExistence type="predicted"/>
<protein>
    <submittedName>
        <fullName evidence="6">Uncharacterized protein</fullName>
    </submittedName>
</protein>
<evidence type="ECO:0000313" key="7">
    <source>
        <dbReference type="Proteomes" id="UP001174934"/>
    </source>
</evidence>
<evidence type="ECO:0000313" key="6">
    <source>
        <dbReference type="EMBL" id="KAK0636768.1"/>
    </source>
</evidence>